<protein>
    <submittedName>
        <fullName evidence="4">Carbohydrate ABC transporter substrate-binding protein (CUT1 family)</fullName>
    </submittedName>
</protein>
<evidence type="ECO:0000256" key="3">
    <source>
        <dbReference type="SAM" id="SignalP"/>
    </source>
</evidence>
<dbReference type="InterPro" id="IPR050490">
    <property type="entry name" value="Bact_solute-bd_prot1"/>
</dbReference>
<dbReference type="Pfam" id="PF13416">
    <property type="entry name" value="SBP_bac_8"/>
    <property type="match status" value="1"/>
</dbReference>
<keyword evidence="2" id="KW-0813">Transport</keyword>
<dbReference type="PROSITE" id="PS51257">
    <property type="entry name" value="PROKAR_LIPOPROTEIN"/>
    <property type="match status" value="1"/>
</dbReference>
<dbReference type="PANTHER" id="PTHR43649:SF29">
    <property type="entry name" value="OSMOPROTECTIVE COMPOUNDS-BINDING PROTEIN GGTB"/>
    <property type="match status" value="1"/>
</dbReference>
<comment type="caution">
    <text evidence="4">The sequence shown here is derived from an EMBL/GenBank/DDBJ whole genome shotgun (WGS) entry which is preliminary data.</text>
</comment>
<dbReference type="Proteomes" id="UP000256661">
    <property type="component" value="Unassembled WGS sequence"/>
</dbReference>
<sequence length="444" mass="46588">MRAQGHAIGRRRALAATLAVGLAAGTAAACGGGDDDGPEGGGVLKGQTVTVAAIWTGSNEGAKFKKVLDEFGERTGATVTYTPTGDNVAAYLGSKVDGKAPPDVAFLPQQGVLVEFAKKGWIRPLAADTQATVKQNFFKVWQELGSHDGRPYGVYFKAGSKSTVWYRKQAFTDAGITAPPATWADFLKTAGTLSDSGATPLSIGAADGWVLTDWFENVYLSVAGPDKYDRLSRHEIKYTDPTVKEALRRLAELWGRRNYLAGGANGALQTEFPASVPAVFGASPKAAMLPGADFVASEITSATKSKIGQDADFFPFPAVGAEPPVVGAGDVAVAMKDTRGAHELLKFLASADAARVWAEQGGFVSPNKSLDLAAYPDDVQRRIAKSVIDAGDDFRFDMSDLAPAAFGGTKGAGEWKILQDFLADPSDVDGTADKLEKAAAAAFK</sequence>
<dbReference type="AlphaFoldDB" id="A0A3D9T6T5"/>
<proteinExistence type="inferred from homology"/>
<feature type="chain" id="PRO_5017814039" evidence="3">
    <location>
        <begin position="30"/>
        <end position="444"/>
    </location>
</feature>
<dbReference type="InterPro" id="IPR006059">
    <property type="entry name" value="SBP"/>
</dbReference>
<dbReference type="Gene3D" id="3.40.190.10">
    <property type="entry name" value="Periplasmic binding protein-like II"/>
    <property type="match status" value="2"/>
</dbReference>
<dbReference type="SUPFAM" id="SSF53850">
    <property type="entry name" value="Periplasmic binding protein-like II"/>
    <property type="match status" value="1"/>
</dbReference>
<evidence type="ECO:0000313" key="5">
    <source>
        <dbReference type="Proteomes" id="UP000256661"/>
    </source>
</evidence>
<comment type="similarity">
    <text evidence="1">Belongs to the bacterial solute-binding protein 1 family.</text>
</comment>
<evidence type="ECO:0000313" key="4">
    <source>
        <dbReference type="EMBL" id="REF00966.1"/>
    </source>
</evidence>
<name>A0A3D9T6T5_9ACTN</name>
<evidence type="ECO:0000256" key="1">
    <source>
        <dbReference type="ARBA" id="ARBA00008520"/>
    </source>
</evidence>
<organism evidence="4 5">
    <name type="scientific">Thermomonospora umbrina</name>
    <dbReference type="NCBI Taxonomy" id="111806"/>
    <lineage>
        <taxon>Bacteria</taxon>
        <taxon>Bacillati</taxon>
        <taxon>Actinomycetota</taxon>
        <taxon>Actinomycetes</taxon>
        <taxon>Streptosporangiales</taxon>
        <taxon>Thermomonosporaceae</taxon>
        <taxon>Thermomonospora</taxon>
    </lineage>
</organism>
<dbReference type="OrthoDB" id="3507433at2"/>
<feature type="signal peptide" evidence="3">
    <location>
        <begin position="1"/>
        <end position="29"/>
    </location>
</feature>
<keyword evidence="3" id="KW-0732">Signal</keyword>
<reference evidence="4 5" key="1">
    <citation type="submission" date="2018-08" db="EMBL/GenBank/DDBJ databases">
        <title>Sequencing the genomes of 1000 actinobacteria strains.</title>
        <authorList>
            <person name="Klenk H.-P."/>
        </authorList>
    </citation>
    <scope>NUCLEOTIDE SEQUENCE [LARGE SCALE GENOMIC DNA]</scope>
    <source>
        <strain evidence="4 5">DSM 43927</strain>
    </source>
</reference>
<accession>A0A3D9T6T5</accession>
<dbReference type="PANTHER" id="PTHR43649">
    <property type="entry name" value="ARABINOSE-BINDING PROTEIN-RELATED"/>
    <property type="match status" value="1"/>
</dbReference>
<evidence type="ECO:0000256" key="2">
    <source>
        <dbReference type="ARBA" id="ARBA00022448"/>
    </source>
</evidence>
<dbReference type="EMBL" id="QTTT01000001">
    <property type="protein sequence ID" value="REF00966.1"/>
    <property type="molecule type" value="Genomic_DNA"/>
</dbReference>
<keyword evidence="5" id="KW-1185">Reference proteome</keyword>
<dbReference type="RefSeq" id="WP_116026064.1">
    <property type="nucleotide sequence ID" value="NZ_QTTT01000001.1"/>
</dbReference>
<gene>
    <name evidence="4" type="ORF">DFJ69_6564</name>
</gene>